<proteinExistence type="predicted"/>
<dbReference type="GO" id="GO:0003676">
    <property type="term" value="F:nucleic acid binding"/>
    <property type="evidence" value="ECO:0007669"/>
    <property type="project" value="InterPro"/>
</dbReference>
<organism evidence="1 2">
    <name type="scientific">Araneus ventricosus</name>
    <name type="common">Orbweaver spider</name>
    <name type="synonym">Epeira ventricosa</name>
    <dbReference type="NCBI Taxonomy" id="182803"/>
    <lineage>
        <taxon>Eukaryota</taxon>
        <taxon>Metazoa</taxon>
        <taxon>Ecdysozoa</taxon>
        <taxon>Arthropoda</taxon>
        <taxon>Chelicerata</taxon>
        <taxon>Arachnida</taxon>
        <taxon>Araneae</taxon>
        <taxon>Araneomorphae</taxon>
        <taxon>Entelegynae</taxon>
        <taxon>Araneoidea</taxon>
        <taxon>Araneidae</taxon>
        <taxon>Araneus</taxon>
    </lineage>
</organism>
<evidence type="ECO:0008006" key="3">
    <source>
        <dbReference type="Google" id="ProtNLM"/>
    </source>
</evidence>
<dbReference type="InterPro" id="IPR036397">
    <property type="entry name" value="RNaseH_sf"/>
</dbReference>
<comment type="caution">
    <text evidence="1">The sequence shown here is derived from an EMBL/GenBank/DDBJ whole genome shotgun (WGS) entry which is preliminary data.</text>
</comment>
<reference evidence="1 2" key="1">
    <citation type="journal article" date="2019" name="Sci. Rep.">
        <title>Orb-weaving spider Araneus ventricosus genome elucidates the spidroin gene catalogue.</title>
        <authorList>
            <person name="Kono N."/>
            <person name="Nakamura H."/>
            <person name="Ohtoshi R."/>
            <person name="Moran D.A.P."/>
            <person name="Shinohara A."/>
            <person name="Yoshida Y."/>
            <person name="Fujiwara M."/>
            <person name="Mori M."/>
            <person name="Tomita M."/>
            <person name="Arakawa K."/>
        </authorList>
    </citation>
    <scope>NUCLEOTIDE SEQUENCE [LARGE SCALE GENOMIC DNA]</scope>
</reference>
<evidence type="ECO:0000313" key="2">
    <source>
        <dbReference type="Proteomes" id="UP000499080"/>
    </source>
</evidence>
<dbReference type="OrthoDB" id="6427466at2759"/>
<keyword evidence="2" id="KW-1185">Reference proteome</keyword>
<sequence length="136" mass="15691">MQDGAPPHIANLVNELLTMHFVNDRINSRHFPTNWTPRSPDLDPWDFWRWGYLKHVVLSGPIANLAELKTRISTDTLPSVVEHAKSQFELVAENSGQLIEHILKKTRDSYKAISLLLFLRFLAPGQLKNGFHRCFF</sequence>
<accession>A0A4Y2GHU0</accession>
<dbReference type="EMBL" id="BGPR01001343">
    <property type="protein sequence ID" value="GBM51594.1"/>
    <property type="molecule type" value="Genomic_DNA"/>
</dbReference>
<protein>
    <recommendedName>
        <fullName evidence="3">Transposable element Tc3 transposase</fullName>
    </recommendedName>
</protein>
<name>A0A4Y2GHU0_ARAVE</name>
<dbReference type="PANTHER" id="PTHR47326:SF1">
    <property type="entry name" value="HTH PSQ-TYPE DOMAIN-CONTAINING PROTEIN"/>
    <property type="match status" value="1"/>
</dbReference>
<dbReference type="AlphaFoldDB" id="A0A4Y2GHU0"/>
<evidence type="ECO:0000313" key="1">
    <source>
        <dbReference type="EMBL" id="GBM51594.1"/>
    </source>
</evidence>
<gene>
    <name evidence="1" type="ORF">AVEN_834_1</name>
</gene>
<dbReference type="PANTHER" id="PTHR47326">
    <property type="entry name" value="TRANSPOSABLE ELEMENT TC3 TRANSPOSASE-LIKE PROTEIN"/>
    <property type="match status" value="1"/>
</dbReference>
<dbReference type="Gene3D" id="3.30.420.10">
    <property type="entry name" value="Ribonuclease H-like superfamily/Ribonuclease H"/>
    <property type="match status" value="1"/>
</dbReference>
<dbReference type="Proteomes" id="UP000499080">
    <property type="component" value="Unassembled WGS sequence"/>
</dbReference>